<proteinExistence type="predicted"/>
<comment type="caution">
    <text evidence="1">The sequence shown here is derived from an EMBL/GenBank/DDBJ whole genome shotgun (WGS) entry which is preliminary data.</text>
</comment>
<gene>
    <name evidence="1" type="ORF">V2H45_15330</name>
</gene>
<dbReference type="EMBL" id="JAZBJZ010000064">
    <property type="protein sequence ID" value="MEE3718111.1"/>
    <property type="molecule type" value="Genomic_DNA"/>
</dbReference>
<keyword evidence="2" id="KW-1185">Reference proteome</keyword>
<evidence type="ECO:0000313" key="2">
    <source>
        <dbReference type="Proteomes" id="UP001333818"/>
    </source>
</evidence>
<dbReference type="RefSeq" id="WP_330484542.1">
    <property type="nucleotide sequence ID" value="NZ_JAZBJZ010000064.1"/>
</dbReference>
<organism evidence="1 2">
    <name type="scientific">Tumidithrix elongata BACA0141</name>
    <dbReference type="NCBI Taxonomy" id="2716417"/>
    <lineage>
        <taxon>Bacteria</taxon>
        <taxon>Bacillati</taxon>
        <taxon>Cyanobacteriota</taxon>
        <taxon>Cyanophyceae</taxon>
        <taxon>Pseudanabaenales</taxon>
        <taxon>Pseudanabaenaceae</taxon>
        <taxon>Tumidithrix</taxon>
        <taxon>Tumidithrix elongata</taxon>
    </lineage>
</organism>
<sequence>MTRQFSDRSFQNDCSIDLKVTVCLLKDGAYNDVVFTGDRAIVSPTFQELGLTVIEVLRAKG</sequence>
<accession>A0AAW9Q584</accession>
<dbReference type="Proteomes" id="UP001333818">
    <property type="component" value="Unassembled WGS sequence"/>
</dbReference>
<name>A0AAW9Q584_9CYAN</name>
<dbReference type="AlphaFoldDB" id="A0AAW9Q584"/>
<protein>
    <submittedName>
        <fullName evidence="1">Uncharacterized protein</fullName>
    </submittedName>
</protein>
<reference evidence="1" key="1">
    <citation type="submission" date="2024-01" db="EMBL/GenBank/DDBJ databases">
        <title>Bank of Algae and Cyanobacteria of the Azores (BACA) strain genomes.</title>
        <authorList>
            <person name="Luz R."/>
            <person name="Cordeiro R."/>
            <person name="Fonseca A."/>
            <person name="Goncalves V."/>
        </authorList>
    </citation>
    <scope>NUCLEOTIDE SEQUENCE</scope>
    <source>
        <strain evidence="1">BACA0141</strain>
    </source>
</reference>
<evidence type="ECO:0000313" key="1">
    <source>
        <dbReference type="EMBL" id="MEE3718111.1"/>
    </source>
</evidence>